<evidence type="ECO:0000256" key="7">
    <source>
        <dbReference type="ARBA" id="ARBA00022692"/>
    </source>
</evidence>
<evidence type="ECO:0000256" key="6">
    <source>
        <dbReference type="ARBA" id="ARBA00022519"/>
    </source>
</evidence>
<feature type="transmembrane region" description="Helical" evidence="17">
    <location>
        <begin position="265"/>
        <end position="289"/>
    </location>
</feature>
<evidence type="ECO:0000256" key="18">
    <source>
        <dbReference type="SAM" id="SignalP"/>
    </source>
</evidence>
<evidence type="ECO:0000256" key="8">
    <source>
        <dbReference type="ARBA" id="ARBA00022847"/>
    </source>
</evidence>
<organism evidence="19 20">
    <name type="scientific">Cupriavidus oxalaticus</name>
    <dbReference type="NCBI Taxonomy" id="96344"/>
    <lineage>
        <taxon>Bacteria</taxon>
        <taxon>Pseudomonadati</taxon>
        <taxon>Pseudomonadota</taxon>
        <taxon>Betaproteobacteria</taxon>
        <taxon>Burkholderiales</taxon>
        <taxon>Burkholderiaceae</taxon>
        <taxon>Cupriavidus</taxon>
    </lineage>
</organism>
<feature type="transmembrane region" description="Helical" evidence="17">
    <location>
        <begin position="151"/>
        <end position="172"/>
    </location>
</feature>
<evidence type="ECO:0000313" key="20">
    <source>
        <dbReference type="Proteomes" id="UP000295294"/>
    </source>
</evidence>
<feature type="transmembrane region" description="Helical" evidence="17">
    <location>
        <begin position="107"/>
        <end position="125"/>
    </location>
</feature>
<dbReference type="PANTHER" id="PTHR48086">
    <property type="entry name" value="SODIUM/PROLINE SYMPORTER-RELATED"/>
    <property type="match status" value="1"/>
</dbReference>
<dbReference type="PROSITE" id="PS00456">
    <property type="entry name" value="NA_SOLUT_SYMP_1"/>
    <property type="match status" value="1"/>
</dbReference>
<dbReference type="GO" id="GO:0005886">
    <property type="term" value="C:plasma membrane"/>
    <property type="evidence" value="ECO:0007669"/>
    <property type="project" value="UniProtKB-SubCell"/>
</dbReference>
<dbReference type="EMBL" id="CP038634">
    <property type="protein sequence ID" value="QBY49792.1"/>
    <property type="molecule type" value="Genomic_DNA"/>
</dbReference>
<keyword evidence="5" id="KW-1003">Cell membrane</keyword>
<evidence type="ECO:0000256" key="17">
    <source>
        <dbReference type="SAM" id="Phobius"/>
    </source>
</evidence>
<evidence type="ECO:0000256" key="15">
    <source>
        <dbReference type="ARBA" id="ARBA00032392"/>
    </source>
</evidence>
<keyword evidence="18" id="KW-0732">Signal</keyword>
<accession>A0A4V1BXX0</accession>
<dbReference type="InterPro" id="IPR018212">
    <property type="entry name" value="Na/solute_symporter_CS"/>
</dbReference>
<dbReference type="Pfam" id="PF00474">
    <property type="entry name" value="SSF"/>
    <property type="match status" value="1"/>
</dbReference>
<dbReference type="Gene3D" id="1.20.1730.10">
    <property type="entry name" value="Sodium/glucose cotransporter"/>
    <property type="match status" value="1"/>
</dbReference>
<dbReference type="InterPro" id="IPR001734">
    <property type="entry name" value="Na/solute_symporter"/>
</dbReference>
<dbReference type="KEGG" id="cox:E0W60_00680"/>
<evidence type="ECO:0000256" key="11">
    <source>
        <dbReference type="ARBA" id="ARBA00023065"/>
    </source>
</evidence>
<dbReference type="OrthoDB" id="9764416at2"/>
<dbReference type="InterPro" id="IPR050277">
    <property type="entry name" value="Sodium:Solute_Symporter"/>
</dbReference>
<dbReference type="NCBIfam" id="NF006903">
    <property type="entry name" value="PRK09395.1"/>
    <property type="match status" value="1"/>
</dbReference>
<feature type="transmembrane region" description="Helical" evidence="17">
    <location>
        <begin position="358"/>
        <end position="387"/>
    </location>
</feature>
<dbReference type="AlphaFoldDB" id="A0A4V1BXX0"/>
<evidence type="ECO:0000256" key="9">
    <source>
        <dbReference type="ARBA" id="ARBA00022989"/>
    </source>
</evidence>
<comment type="similarity">
    <text evidence="2 16">Belongs to the sodium:solute symporter (SSF) (TC 2.A.21) family.</text>
</comment>
<comment type="subcellular location">
    <subcellularLocation>
        <location evidence="1">Cell inner membrane</location>
        <topology evidence="1">Multi-pass membrane protein</topology>
    </subcellularLocation>
</comment>
<reference evidence="19 20" key="1">
    <citation type="submission" date="2019-03" db="EMBL/GenBank/DDBJ databases">
        <title>Efficiently degradation of phenoxyalkanoic acid herbicides by Cupriavidus oxalaticus strain X32.</title>
        <authorList>
            <person name="Sheng X."/>
        </authorList>
    </citation>
    <scope>NUCLEOTIDE SEQUENCE [LARGE SCALE GENOMIC DNA]</scope>
    <source>
        <strain evidence="19 20">X32</strain>
    </source>
</reference>
<feature type="transmembrane region" description="Helical" evidence="17">
    <location>
        <begin position="433"/>
        <end position="457"/>
    </location>
</feature>
<keyword evidence="8" id="KW-0769">Symport</keyword>
<feature type="transmembrane region" description="Helical" evidence="17">
    <location>
        <begin position="184"/>
        <end position="203"/>
    </location>
</feature>
<name>A0A4V1BXX0_9BURK</name>
<dbReference type="CDD" id="cd11480">
    <property type="entry name" value="SLC5sbd_u4"/>
    <property type="match status" value="1"/>
</dbReference>
<feature type="transmembrane region" description="Helical" evidence="17">
    <location>
        <begin position="408"/>
        <end position="427"/>
    </location>
</feature>
<dbReference type="FunFam" id="1.20.1730.10:FF:000001">
    <property type="entry name" value="Cation/acetate symporter ActP"/>
    <property type="match status" value="1"/>
</dbReference>
<evidence type="ECO:0000256" key="10">
    <source>
        <dbReference type="ARBA" id="ARBA00023053"/>
    </source>
</evidence>
<keyword evidence="11" id="KW-0406">Ion transport</keyword>
<dbReference type="GO" id="GO:0006814">
    <property type="term" value="P:sodium ion transport"/>
    <property type="evidence" value="ECO:0007669"/>
    <property type="project" value="UniProtKB-KW"/>
</dbReference>
<protein>
    <recommendedName>
        <fullName evidence="3">Cation/acetate symporter ActP</fullName>
    </recommendedName>
    <alternativeName>
        <fullName evidence="15">Acetate permease</fullName>
    </alternativeName>
    <alternativeName>
        <fullName evidence="14">Acetate transporter ActP</fullName>
    </alternativeName>
</protein>
<keyword evidence="6" id="KW-0997">Cell inner membrane</keyword>
<feature type="signal peptide" evidence="18">
    <location>
        <begin position="1"/>
        <end position="21"/>
    </location>
</feature>
<evidence type="ECO:0000256" key="5">
    <source>
        <dbReference type="ARBA" id="ARBA00022475"/>
    </source>
</evidence>
<evidence type="ECO:0000256" key="14">
    <source>
        <dbReference type="ARBA" id="ARBA00031561"/>
    </source>
</evidence>
<evidence type="ECO:0000256" key="4">
    <source>
        <dbReference type="ARBA" id="ARBA00022448"/>
    </source>
</evidence>
<evidence type="ECO:0000313" key="19">
    <source>
        <dbReference type="EMBL" id="QBY49792.1"/>
    </source>
</evidence>
<dbReference type="PROSITE" id="PS50283">
    <property type="entry name" value="NA_SOLUT_SYMP_3"/>
    <property type="match status" value="1"/>
</dbReference>
<keyword evidence="10" id="KW-0915">Sodium</keyword>
<dbReference type="GO" id="GO:0015293">
    <property type="term" value="F:symporter activity"/>
    <property type="evidence" value="ECO:0007669"/>
    <property type="project" value="UniProtKB-KW"/>
</dbReference>
<keyword evidence="12 17" id="KW-0472">Membrane</keyword>
<feature type="chain" id="PRO_5020491778" description="Cation/acetate symporter ActP" evidence="18">
    <location>
        <begin position="22"/>
        <end position="553"/>
    </location>
</feature>
<feature type="transmembrane region" description="Helical" evidence="17">
    <location>
        <begin position="78"/>
        <end position="101"/>
    </location>
</feature>
<dbReference type="STRING" id="1349762.GCA_001592245_02871"/>
<feature type="transmembrane region" description="Helical" evidence="17">
    <location>
        <begin position="500"/>
        <end position="518"/>
    </location>
</feature>
<keyword evidence="7 17" id="KW-0812">Transmembrane</keyword>
<feature type="transmembrane region" description="Helical" evidence="17">
    <location>
        <begin position="37"/>
        <end position="57"/>
    </location>
</feature>
<keyword evidence="9 17" id="KW-1133">Transmembrane helix</keyword>
<feature type="transmembrane region" description="Helical" evidence="17">
    <location>
        <begin position="301"/>
        <end position="326"/>
    </location>
</feature>
<dbReference type="Proteomes" id="UP000295294">
    <property type="component" value="Chromosome 1"/>
</dbReference>
<evidence type="ECO:0000256" key="13">
    <source>
        <dbReference type="ARBA" id="ARBA00023201"/>
    </source>
</evidence>
<keyword evidence="13" id="KW-0739">Sodium transport</keyword>
<sequence length="553" mass="58276">MNARHAILGAAALLLSAGVFAAGGDMGQAVRQPTNWTAIGMFVVFVLGTLYITKWAASKTKSAAAFYTGGGGITGFQNGLAIAGDFMSAASFLGISAAVYANGYDGLIYSIGFLVGWPVITFLMAERLRNLGRFTFADVAAYRFKQAPVRAFAASGTLVVVAFYLIAQMVGAGQLIKLLFGLEYWVAVVIVGALMMVYVLFGGMTATTWVQIIKACLLLGGASFMAFMVLAQYHFSPEALFAKAVEVHAKQESIMSPGNFIKDPISAISFGIALMFGTAGLPHVLMRFFTVPNAKEARKSVFWATTWIGYFYILTFIIGFGAIVLVGTNASFQDGSGKLLGGINMAAVHLASAVGGNVFLGFISAVAFATILAVVAGLTLAGASAVSHDLYATVFKKGQATSSVELRVSRITTIILGLVAVVLGIVFEKQNIAFMVSLAFAVAASANFPVLFMSVLWRGCTTRGATVGGFIGLLSAVVLTILSQAVWVDVFHFSSAPFPYTSPALFSMTAGFLGIWFFSVTDKSTRARVDKAGFEAQELRSETGIGAVEGASH</sequence>
<dbReference type="GO" id="GO:0006847">
    <property type="term" value="P:plasma membrane acetate transport"/>
    <property type="evidence" value="ECO:0007669"/>
    <property type="project" value="TreeGrafter"/>
</dbReference>
<feature type="transmembrane region" description="Helical" evidence="17">
    <location>
        <begin position="215"/>
        <end position="235"/>
    </location>
</feature>
<evidence type="ECO:0000256" key="3">
    <source>
        <dbReference type="ARBA" id="ARBA00018047"/>
    </source>
</evidence>
<dbReference type="NCBIfam" id="TIGR00813">
    <property type="entry name" value="sss"/>
    <property type="match status" value="1"/>
</dbReference>
<dbReference type="PANTHER" id="PTHR48086:SF6">
    <property type="entry name" value="CATION_ACETATE SYMPORTER ACTP"/>
    <property type="match status" value="1"/>
</dbReference>
<keyword evidence="4" id="KW-0813">Transport</keyword>
<proteinExistence type="inferred from homology"/>
<evidence type="ECO:0000256" key="12">
    <source>
        <dbReference type="ARBA" id="ARBA00023136"/>
    </source>
</evidence>
<dbReference type="InterPro" id="IPR038377">
    <property type="entry name" value="Na/Glc_symporter_sf"/>
</dbReference>
<dbReference type="RefSeq" id="WP_133094691.1">
    <property type="nucleotide sequence ID" value="NZ_CP038634.1"/>
</dbReference>
<feature type="transmembrane region" description="Helical" evidence="17">
    <location>
        <begin position="469"/>
        <end position="488"/>
    </location>
</feature>
<evidence type="ECO:0000256" key="1">
    <source>
        <dbReference type="ARBA" id="ARBA00004429"/>
    </source>
</evidence>
<evidence type="ECO:0000256" key="2">
    <source>
        <dbReference type="ARBA" id="ARBA00006434"/>
    </source>
</evidence>
<gene>
    <name evidence="19" type="ORF">E0W60_00680</name>
</gene>
<evidence type="ECO:0000256" key="16">
    <source>
        <dbReference type="RuleBase" id="RU362091"/>
    </source>
</evidence>
<dbReference type="GO" id="GO:0015123">
    <property type="term" value="F:acetate transmembrane transporter activity"/>
    <property type="evidence" value="ECO:0007669"/>
    <property type="project" value="TreeGrafter"/>
</dbReference>